<name>A0A835JCV3_9ROSI</name>
<keyword evidence="11" id="KW-0418">Kinase</keyword>
<dbReference type="EMBL" id="JADGMS010000016">
    <property type="protein sequence ID" value="KAF9667031.1"/>
    <property type="molecule type" value="Genomic_DNA"/>
</dbReference>
<evidence type="ECO:0000256" key="17">
    <source>
        <dbReference type="ARBA" id="ARBA00023180"/>
    </source>
</evidence>
<feature type="chain" id="PRO_5032276606" description="non-specific serine/threonine protein kinase" evidence="21">
    <location>
        <begin position="25"/>
        <end position="587"/>
    </location>
</feature>
<evidence type="ECO:0000313" key="23">
    <source>
        <dbReference type="EMBL" id="KAF9667031.1"/>
    </source>
</evidence>
<keyword evidence="9" id="KW-0430">Lectin</keyword>
<dbReference type="GO" id="GO:0030246">
    <property type="term" value="F:carbohydrate binding"/>
    <property type="evidence" value="ECO:0007669"/>
    <property type="project" value="UniProtKB-KW"/>
</dbReference>
<evidence type="ECO:0000256" key="16">
    <source>
        <dbReference type="ARBA" id="ARBA00023170"/>
    </source>
</evidence>
<dbReference type="PROSITE" id="PS50927">
    <property type="entry name" value="BULB_LECTIN"/>
    <property type="match status" value="1"/>
</dbReference>
<evidence type="ECO:0000256" key="18">
    <source>
        <dbReference type="ARBA" id="ARBA00047899"/>
    </source>
</evidence>
<evidence type="ECO:0000313" key="24">
    <source>
        <dbReference type="Proteomes" id="UP000657918"/>
    </source>
</evidence>
<keyword evidence="24" id="KW-1185">Reference proteome</keyword>
<dbReference type="Pfam" id="PF01453">
    <property type="entry name" value="B_lectin"/>
    <property type="match status" value="1"/>
</dbReference>
<evidence type="ECO:0000256" key="11">
    <source>
        <dbReference type="ARBA" id="ARBA00022777"/>
    </source>
</evidence>
<reference evidence="23 24" key="1">
    <citation type="submission" date="2020-10" db="EMBL/GenBank/DDBJ databases">
        <title>Plant Genome Project.</title>
        <authorList>
            <person name="Zhang R.-G."/>
        </authorList>
    </citation>
    <scope>NUCLEOTIDE SEQUENCE [LARGE SCALE GENOMIC DNA]</scope>
    <source>
        <strain evidence="23">FAFU-HL-1</strain>
        <tissue evidence="23">Leaf</tissue>
    </source>
</reference>
<keyword evidence="13 20" id="KW-1133">Transmembrane helix</keyword>
<dbReference type="InterPro" id="IPR036426">
    <property type="entry name" value="Bulb-type_lectin_dom_sf"/>
</dbReference>
<comment type="catalytic activity">
    <reaction evidence="19">
        <text>L-seryl-[protein] + ATP = O-phospho-L-seryl-[protein] + ADP + H(+)</text>
        <dbReference type="Rhea" id="RHEA:17989"/>
        <dbReference type="Rhea" id="RHEA-COMP:9863"/>
        <dbReference type="Rhea" id="RHEA-COMP:11604"/>
        <dbReference type="ChEBI" id="CHEBI:15378"/>
        <dbReference type="ChEBI" id="CHEBI:29999"/>
        <dbReference type="ChEBI" id="CHEBI:30616"/>
        <dbReference type="ChEBI" id="CHEBI:83421"/>
        <dbReference type="ChEBI" id="CHEBI:456216"/>
        <dbReference type="EC" id="2.7.11.1"/>
    </reaction>
</comment>
<evidence type="ECO:0000256" key="2">
    <source>
        <dbReference type="ARBA" id="ARBA00012513"/>
    </source>
</evidence>
<dbReference type="InterPro" id="IPR001480">
    <property type="entry name" value="Bulb-type_lectin_dom"/>
</dbReference>
<evidence type="ECO:0000256" key="1">
    <source>
        <dbReference type="ARBA" id="ARBA00004251"/>
    </source>
</evidence>
<organism evidence="23 24">
    <name type="scientific">Salix dunnii</name>
    <dbReference type="NCBI Taxonomy" id="1413687"/>
    <lineage>
        <taxon>Eukaryota</taxon>
        <taxon>Viridiplantae</taxon>
        <taxon>Streptophyta</taxon>
        <taxon>Embryophyta</taxon>
        <taxon>Tracheophyta</taxon>
        <taxon>Spermatophyta</taxon>
        <taxon>Magnoliopsida</taxon>
        <taxon>eudicotyledons</taxon>
        <taxon>Gunneridae</taxon>
        <taxon>Pentapetalae</taxon>
        <taxon>rosids</taxon>
        <taxon>fabids</taxon>
        <taxon>Malpighiales</taxon>
        <taxon>Salicaceae</taxon>
        <taxon>Saliceae</taxon>
        <taxon>Salix</taxon>
    </lineage>
</organism>
<comment type="caution">
    <text evidence="23">The sequence shown here is derived from an EMBL/GenBank/DDBJ whole genome shotgun (WGS) entry which is preliminary data.</text>
</comment>
<dbReference type="SUPFAM" id="SSF51110">
    <property type="entry name" value="alpha-D-mannose-specific plant lectins"/>
    <property type="match status" value="1"/>
</dbReference>
<dbReference type="PANTHER" id="PTHR32444">
    <property type="entry name" value="BULB-TYPE LECTIN DOMAIN-CONTAINING PROTEIN"/>
    <property type="match status" value="1"/>
</dbReference>
<keyword evidence="17" id="KW-0325">Glycoprotein</keyword>
<dbReference type="Proteomes" id="UP000657918">
    <property type="component" value="Chromosome 16"/>
</dbReference>
<dbReference type="GO" id="GO:0005524">
    <property type="term" value="F:ATP binding"/>
    <property type="evidence" value="ECO:0007669"/>
    <property type="project" value="UniProtKB-KW"/>
</dbReference>
<keyword evidence="8 21" id="KW-0732">Signal</keyword>
<dbReference type="FunFam" id="2.90.10.10:FF:000009">
    <property type="entry name" value="Receptor-like serine/threonine-protein kinase SD1-8"/>
    <property type="match status" value="1"/>
</dbReference>
<evidence type="ECO:0000256" key="4">
    <source>
        <dbReference type="ARBA" id="ARBA00022527"/>
    </source>
</evidence>
<keyword evidence="12" id="KW-0067">ATP-binding</keyword>
<keyword evidence="14 20" id="KW-0472">Membrane</keyword>
<dbReference type="PANTHER" id="PTHR32444:SF226">
    <property type="entry name" value="BULB-TYPE LECTIN DOMAIN-CONTAINING PROTEIN"/>
    <property type="match status" value="1"/>
</dbReference>
<keyword evidence="10" id="KW-0547">Nucleotide-binding</keyword>
<keyword evidence="3" id="KW-1003">Cell membrane</keyword>
<accession>A0A835JCV3</accession>
<comment type="catalytic activity">
    <reaction evidence="18">
        <text>L-threonyl-[protein] + ATP = O-phospho-L-threonyl-[protein] + ADP + H(+)</text>
        <dbReference type="Rhea" id="RHEA:46608"/>
        <dbReference type="Rhea" id="RHEA-COMP:11060"/>
        <dbReference type="Rhea" id="RHEA-COMP:11605"/>
        <dbReference type="ChEBI" id="CHEBI:15378"/>
        <dbReference type="ChEBI" id="CHEBI:30013"/>
        <dbReference type="ChEBI" id="CHEBI:30616"/>
        <dbReference type="ChEBI" id="CHEBI:61977"/>
        <dbReference type="ChEBI" id="CHEBI:456216"/>
        <dbReference type="EC" id="2.7.11.1"/>
    </reaction>
</comment>
<protein>
    <recommendedName>
        <fullName evidence="2">non-specific serine/threonine protein kinase</fullName>
        <ecNumber evidence="2">2.7.11.1</ecNumber>
    </recommendedName>
</protein>
<evidence type="ECO:0000256" key="3">
    <source>
        <dbReference type="ARBA" id="ARBA00022475"/>
    </source>
</evidence>
<feature type="signal peptide" evidence="21">
    <location>
        <begin position="1"/>
        <end position="24"/>
    </location>
</feature>
<dbReference type="CDD" id="cd00028">
    <property type="entry name" value="B_lectin"/>
    <property type="match status" value="1"/>
</dbReference>
<evidence type="ECO:0000256" key="5">
    <source>
        <dbReference type="ARBA" id="ARBA00022553"/>
    </source>
</evidence>
<evidence type="ECO:0000256" key="14">
    <source>
        <dbReference type="ARBA" id="ARBA00023136"/>
    </source>
</evidence>
<keyword evidence="7 20" id="KW-0812">Transmembrane</keyword>
<dbReference type="Gene3D" id="2.90.10.10">
    <property type="entry name" value="Bulb-type lectin domain"/>
    <property type="match status" value="1"/>
</dbReference>
<dbReference type="AlphaFoldDB" id="A0A835JCV3"/>
<evidence type="ECO:0000256" key="8">
    <source>
        <dbReference type="ARBA" id="ARBA00022729"/>
    </source>
</evidence>
<proteinExistence type="predicted"/>
<dbReference type="OrthoDB" id="4062651at2759"/>
<keyword evidence="16" id="KW-0675">Receptor</keyword>
<evidence type="ECO:0000256" key="15">
    <source>
        <dbReference type="ARBA" id="ARBA00023157"/>
    </source>
</evidence>
<feature type="transmembrane region" description="Helical" evidence="20">
    <location>
        <begin position="396"/>
        <end position="418"/>
    </location>
</feature>
<evidence type="ECO:0000256" key="21">
    <source>
        <dbReference type="SAM" id="SignalP"/>
    </source>
</evidence>
<comment type="subcellular location">
    <subcellularLocation>
        <location evidence="1">Cell membrane</location>
        <topology evidence="1">Single-pass type I membrane protein</topology>
    </subcellularLocation>
</comment>
<sequence>MLPSMARRIYRFFLVCFCASHALAADTLYQGGDSLNSSNTLVSKNGLFTLGFTWLGSAESNGSYLGIWYNNDTSHPFWLANRDKPVADNSGVLALDGSGNMKLTYSGGDLVDFYSSSSSTTNLTAVLEDSGNFVLKETNSGGQQDYLWRSFDYPTDTFLPGMKLGINHTSGQTWSLMSWLSDIVPTPAGPFTLEWDPNGKELVIKRRDVIYWTSGPLTSNTSFENIFQYTGLLDYSFINVSNAHEDSIMFTVSAYQYTPQDQRNFSMWQMKYDGNIVDNVTQLGYGGTSCKGNNADAGCEKWSRPSCRSSRNSFELRSGSFVNTVRSKSDDNSSLSISDCKDICWNDCSCSGVTTRGNNGNNTGCTFFYGKFTIDPSGSAIQYYIIVSQVTSGNRLFIILAPVGFISMMGLAGLLWYLRRRRLREKYLKLNELLTLDSTNDTPELENDGNKGHNLKVYSAATIMAATNSFSADNKLGQGGFGPVYKAWELWKAGTPFELVDPILRESCSKDQVLRCIHVGLLCVEDNAMDRPNMSDVITMLTSEAQLRLPKQPAFSSARIVVEETSSSKPAECGSINNVTMSTMEAR</sequence>
<keyword evidence="15" id="KW-1015">Disulfide bond</keyword>
<dbReference type="GO" id="GO:0005886">
    <property type="term" value="C:plasma membrane"/>
    <property type="evidence" value="ECO:0007669"/>
    <property type="project" value="UniProtKB-SubCell"/>
</dbReference>
<keyword evidence="6" id="KW-0808">Transferase</keyword>
<evidence type="ECO:0000256" key="6">
    <source>
        <dbReference type="ARBA" id="ARBA00022679"/>
    </source>
</evidence>
<evidence type="ECO:0000256" key="10">
    <source>
        <dbReference type="ARBA" id="ARBA00022741"/>
    </source>
</evidence>
<keyword evidence="4" id="KW-0723">Serine/threonine-protein kinase</keyword>
<evidence type="ECO:0000256" key="20">
    <source>
        <dbReference type="SAM" id="Phobius"/>
    </source>
</evidence>
<dbReference type="SMART" id="SM00108">
    <property type="entry name" value="B_lectin"/>
    <property type="match status" value="1"/>
</dbReference>
<evidence type="ECO:0000256" key="7">
    <source>
        <dbReference type="ARBA" id="ARBA00022692"/>
    </source>
</evidence>
<feature type="domain" description="Bulb-type lectin" evidence="22">
    <location>
        <begin position="26"/>
        <end position="148"/>
    </location>
</feature>
<evidence type="ECO:0000256" key="19">
    <source>
        <dbReference type="ARBA" id="ARBA00048679"/>
    </source>
</evidence>
<dbReference type="Gene3D" id="3.30.200.20">
    <property type="entry name" value="Phosphorylase Kinase, domain 1"/>
    <property type="match status" value="1"/>
</dbReference>
<evidence type="ECO:0000256" key="13">
    <source>
        <dbReference type="ARBA" id="ARBA00022989"/>
    </source>
</evidence>
<evidence type="ECO:0000259" key="22">
    <source>
        <dbReference type="PROSITE" id="PS50927"/>
    </source>
</evidence>
<dbReference type="GO" id="GO:0004674">
    <property type="term" value="F:protein serine/threonine kinase activity"/>
    <property type="evidence" value="ECO:0007669"/>
    <property type="project" value="UniProtKB-KW"/>
</dbReference>
<evidence type="ECO:0000256" key="9">
    <source>
        <dbReference type="ARBA" id="ARBA00022734"/>
    </source>
</evidence>
<keyword evidence="5" id="KW-0597">Phosphoprotein</keyword>
<evidence type="ECO:0000256" key="12">
    <source>
        <dbReference type="ARBA" id="ARBA00022840"/>
    </source>
</evidence>
<gene>
    <name evidence="23" type="ORF">SADUNF_Sadunf16G0290500</name>
</gene>
<dbReference type="EC" id="2.7.11.1" evidence="2"/>